<gene>
    <name evidence="2" type="ORF">g.35717</name>
</gene>
<feature type="non-terminal residue" evidence="2">
    <location>
        <position position="1"/>
    </location>
</feature>
<feature type="chain" id="PRO_5008586957" evidence="1">
    <location>
        <begin position="26"/>
        <end position="376"/>
    </location>
</feature>
<reference evidence="2" key="1">
    <citation type="submission" date="2015-11" db="EMBL/GenBank/DDBJ databases">
        <title>De novo transcriptome assembly of four potential Pierce s Disease insect vectors from Arizona vineyards.</title>
        <authorList>
            <person name="Tassone E.E."/>
        </authorList>
    </citation>
    <scope>NUCLEOTIDE SEQUENCE</scope>
</reference>
<dbReference type="EMBL" id="GEBQ01023754">
    <property type="protein sequence ID" value="JAT16223.1"/>
    <property type="molecule type" value="Transcribed_RNA"/>
</dbReference>
<evidence type="ECO:0000256" key="1">
    <source>
        <dbReference type="SAM" id="SignalP"/>
    </source>
</evidence>
<keyword evidence="1" id="KW-0732">Signal</keyword>
<feature type="non-terminal residue" evidence="2">
    <location>
        <position position="376"/>
    </location>
</feature>
<dbReference type="AlphaFoldDB" id="A0A1B6KXN9"/>
<feature type="signal peptide" evidence="1">
    <location>
        <begin position="1"/>
        <end position="25"/>
    </location>
</feature>
<sequence>VLVYLNMYAYMLILFLVFRENATQAPPPNEQELILPERVTDYKDSPFGLFEELDKGLLTEDSKGSLFEFYVASLPVCGFRTKELYDMKDNSWGYMPENCVPRVQCNLPLNEYSQWPNYTCAIYEADHTSIRHYPESQYVCCPASYILDNLLKKVIPKDYEFSNIYEPGEVPSFFRLYSKSNYTGLSDIHAASVKDPAVLSLVADPIQKLQVSKALVCGFRKGNVILEARNSPTSKDVRAINPFFCMPDGLCADQTKTLPERIPHPTWTFFCSNSLKFVAREDNRPICCHLEDITHDNLYDRKLKLPQLPIYLKYATGLRSAYKCEEYAALACDKNGPKCVQGRRNNPHFVALGFVRPKFMKFHCGGTLISVRYIIS</sequence>
<organism evidence="2">
    <name type="scientific">Graphocephala atropunctata</name>
    <dbReference type="NCBI Taxonomy" id="36148"/>
    <lineage>
        <taxon>Eukaryota</taxon>
        <taxon>Metazoa</taxon>
        <taxon>Ecdysozoa</taxon>
        <taxon>Arthropoda</taxon>
        <taxon>Hexapoda</taxon>
        <taxon>Insecta</taxon>
        <taxon>Pterygota</taxon>
        <taxon>Neoptera</taxon>
        <taxon>Paraneoptera</taxon>
        <taxon>Hemiptera</taxon>
        <taxon>Auchenorrhyncha</taxon>
        <taxon>Membracoidea</taxon>
        <taxon>Cicadellidae</taxon>
        <taxon>Cicadellinae</taxon>
        <taxon>Cicadellini</taxon>
        <taxon>Graphocephala</taxon>
    </lineage>
</organism>
<name>A0A1B6KXN9_9HEMI</name>
<accession>A0A1B6KXN9</accession>
<evidence type="ECO:0000313" key="2">
    <source>
        <dbReference type="EMBL" id="JAT16223.1"/>
    </source>
</evidence>
<proteinExistence type="predicted"/>
<protein>
    <submittedName>
        <fullName evidence="2">Uncharacterized protein</fullName>
    </submittedName>
</protein>